<comment type="caution">
    <text evidence="2">The sequence shown here is derived from an EMBL/GenBank/DDBJ whole genome shotgun (WGS) entry which is preliminary data.</text>
</comment>
<evidence type="ECO:0000313" key="2">
    <source>
        <dbReference type="EMBL" id="CAH0027563.1"/>
    </source>
</evidence>
<dbReference type="AlphaFoldDB" id="A0A9N9YKR0"/>
<evidence type="ECO:0000313" key="3">
    <source>
        <dbReference type="Proteomes" id="UP000696573"/>
    </source>
</evidence>
<reference evidence="2" key="1">
    <citation type="submission" date="2021-10" db="EMBL/GenBank/DDBJ databases">
        <authorList>
            <person name="Piombo E."/>
        </authorList>
    </citation>
    <scope>NUCLEOTIDE SEQUENCE</scope>
</reference>
<organism evidence="2 3">
    <name type="scientific">Clonostachys rhizophaga</name>
    <dbReference type="NCBI Taxonomy" id="160324"/>
    <lineage>
        <taxon>Eukaryota</taxon>
        <taxon>Fungi</taxon>
        <taxon>Dikarya</taxon>
        <taxon>Ascomycota</taxon>
        <taxon>Pezizomycotina</taxon>
        <taxon>Sordariomycetes</taxon>
        <taxon>Hypocreomycetidae</taxon>
        <taxon>Hypocreales</taxon>
        <taxon>Bionectriaceae</taxon>
        <taxon>Clonostachys</taxon>
    </lineage>
</organism>
<evidence type="ECO:0000256" key="1">
    <source>
        <dbReference type="SAM" id="MobiDB-lite"/>
    </source>
</evidence>
<sequence length="284" mass="31371">MASTEEGGEKPLNASEKAYLKKNFRNEFYFLRGQGLNIYKEEDRSEGRAILRAFQKCDSLPEEGQSPSGANEAAPELRQDNHFRADDRAEETQYQHQAPRGFNPTHGFDFAGSSIDGPAQDPALVSAPGGGEQHQGPAHDYRMNPDQFGYNHEQSGAFDGGYQGGLQGGRQDGYYGGRDDGYVGGYSSGQANGSHNPFAGGPNCHHEFLDMSNHWHVEEFSSGHDGSDNLHDAGYDDGYDHGHDDGYDHGYDDGYDCGYDDGYDHGYDGVYDVEYTYGYQDDDY</sequence>
<gene>
    <name evidence="2" type="ORF">CRHIZ90672A_00001528</name>
</gene>
<proteinExistence type="predicted"/>
<dbReference type="Proteomes" id="UP000696573">
    <property type="component" value="Unassembled WGS sequence"/>
</dbReference>
<dbReference type="OrthoDB" id="4232400at2759"/>
<feature type="region of interest" description="Disordered" evidence="1">
    <location>
        <begin position="111"/>
        <end position="138"/>
    </location>
</feature>
<accession>A0A9N9YKR0</accession>
<protein>
    <submittedName>
        <fullName evidence="2">Uncharacterized protein</fullName>
    </submittedName>
</protein>
<dbReference type="EMBL" id="CABFNQ020000730">
    <property type="protein sequence ID" value="CAH0027563.1"/>
    <property type="molecule type" value="Genomic_DNA"/>
</dbReference>
<name>A0A9N9YKR0_9HYPO</name>
<keyword evidence="3" id="KW-1185">Reference proteome</keyword>